<evidence type="ECO:0000313" key="2">
    <source>
        <dbReference type="EMBL" id="KAF2966596.1"/>
    </source>
</evidence>
<proteinExistence type="predicted"/>
<dbReference type="Pfam" id="PF00650">
    <property type="entry name" value="CRAL_TRIO"/>
    <property type="match status" value="2"/>
</dbReference>
<comment type="caution">
    <text evidence="2">The sequence shown here is derived from an EMBL/GenBank/DDBJ whole genome shotgun (WGS) entry which is preliminary data.</text>
</comment>
<dbReference type="InParanoid" id="A0A7C8N2C1"/>
<dbReference type="InterPro" id="IPR001251">
    <property type="entry name" value="CRAL-TRIO_dom"/>
</dbReference>
<sequence length="401" mass="46040">MDVRLLSSGTPGNLTPDEEQKLQQAWIHLIRLGGNKNIEKASFSESVPDITRELQQHISDKSPEAFREGLWGFILSEHPDALVLRFLRARKWDVEKAMVMLVSAVDWRIERNIAETIIYRGENVGLENDPSADERGFIAQYRSGKSYVHAKDKENRLVYIIKVRLHDPGLQSCEAMETYILHNIESLRILMKSPDDKCCLIFDMTGFGVKNMDFHVVKFLVSVFEARYPETLGVVLVHNAPFVFWGSYLRSFPPTDQYTHGIIGIWGIIKGWLDPVIASKIHFTHKPTDLLKFIPAESVQTSYGGEDTWEYEYVEPVAGENARLDESEKRAEIQQERNELIAEFERETIAWASLVTASTAEIEKTSRRNEAADQLRGSYWKLDPYIRARTYFHRLGMIADS</sequence>
<dbReference type="PANTHER" id="PTHR46590">
    <property type="entry name" value="PHOSPHATIDYLINOSITOL TRANSFER PROTEIN CSR1-RELATED"/>
    <property type="match status" value="1"/>
</dbReference>
<evidence type="ECO:0000313" key="3">
    <source>
        <dbReference type="Proteomes" id="UP000481858"/>
    </source>
</evidence>
<dbReference type="AlphaFoldDB" id="A0A7C8N2C1"/>
<reference evidence="2 3" key="1">
    <citation type="submission" date="2019-12" db="EMBL/GenBank/DDBJ databases">
        <title>Draft genome sequence of the ascomycete Xylaria multiplex DSM 110363.</title>
        <authorList>
            <person name="Buettner E."/>
            <person name="Kellner H."/>
        </authorList>
    </citation>
    <scope>NUCLEOTIDE SEQUENCE [LARGE SCALE GENOMIC DNA]</scope>
    <source>
        <strain evidence="2 3">DSM 110363</strain>
    </source>
</reference>
<dbReference type="OrthoDB" id="43460at2759"/>
<keyword evidence="3" id="KW-1185">Reference proteome</keyword>
<dbReference type="PROSITE" id="PS50191">
    <property type="entry name" value="CRAL_TRIO"/>
    <property type="match status" value="1"/>
</dbReference>
<gene>
    <name evidence="2" type="ORF">GQX73_g6975</name>
</gene>
<dbReference type="EMBL" id="WUBL01000085">
    <property type="protein sequence ID" value="KAF2966596.1"/>
    <property type="molecule type" value="Genomic_DNA"/>
</dbReference>
<dbReference type="FunCoup" id="A0A7C8N2C1">
    <property type="interactions" value="164"/>
</dbReference>
<dbReference type="InterPro" id="IPR052432">
    <property type="entry name" value="PITP/CRAL-TRIO"/>
</dbReference>
<dbReference type="SMART" id="SM01100">
    <property type="entry name" value="CRAL_TRIO_N"/>
    <property type="match status" value="1"/>
</dbReference>
<protein>
    <recommendedName>
        <fullName evidence="1">CRAL-TRIO domain-containing protein</fullName>
    </recommendedName>
</protein>
<dbReference type="Proteomes" id="UP000481858">
    <property type="component" value="Unassembled WGS sequence"/>
</dbReference>
<dbReference type="SUPFAM" id="SSF52087">
    <property type="entry name" value="CRAL/TRIO domain"/>
    <property type="match status" value="1"/>
</dbReference>
<accession>A0A7C8N2C1</accession>
<dbReference type="InterPro" id="IPR011074">
    <property type="entry name" value="CRAL/TRIO_N_dom"/>
</dbReference>
<dbReference type="SMART" id="SM00516">
    <property type="entry name" value="SEC14"/>
    <property type="match status" value="1"/>
</dbReference>
<dbReference type="InterPro" id="IPR036273">
    <property type="entry name" value="CRAL/TRIO_N_dom_sf"/>
</dbReference>
<feature type="domain" description="CRAL-TRIO" evidence="1">
    <location>
        <begin position="134"/>
        <end position="311"/>
    </location>
</feature>
<dbReference type="InterPro" id="IPR036865">
    <property type="entry name" value="CRAL-TRIO_dom_sf"/>
</dbReference>
<dbReference type="CDD" id="cd00170">
    <property type="entry name" value="SEC14"/>
    <property type="match status" value="1"/>
</dbReference>
<dbReference type="Gene3D" id="3.40.525.10">
    <property type="entry name" value="CRAL-TRIO lipid binding domain"/>
    <property type="match status" value="1"/>
</dbReference>
<name>A0A7C8N2C1_9PEZI</name>
<evidence type="ECO:0000259" key="1">
    <source>
        <dbReference type="PROSITE" id="PS50191"/>
    </source>
</evidence>
<organism evidence="2 3">
    <name type="scientific">Xylaria multiplex</name>
    <dbReference type="NCBI Taxonomy" id="323545"/>
    <lineage>
        <taxon>Eukaryota</taxon>
        <taxon>Fungi</taxon>
        <taxon>Dikarya</taxon>
        <taxon>Ascomycota</taxon>
        <taxon>Pezizomycotina</taxon>
        <taxon>Sordariomycetes</taxon>
        <taxon>Xylariomycetidae</taxon>
        <taxon>Xylariales</taxon>
        <taxon>Xylariaceae</taxon>
        <taxon>Xylaria</taxon>
    </lineage>
</organism>
<dbReference type="PANTHER" id="PTHR46590:SF1">
    <property type="entry name" value="PHOSPHATIDYLINOSITOL TRANSFER PROTEIN CSR1"/>
    <property type="match status" value="1"/>
</dbReference>
<dbReference type="Pfam" id="PF03765">
    <property type="entry name" value="CRAL_TRIO_N"/>
    <property type="match status" value="1"/>
</dbReference>
<dbReference type="SUPFAM" id="SSF46938">
    <property type="entry name" value="CRAL/TRIO N-terminal domain"/>
    <property type="match status" value="1"/>
</dbReference>